<reference evidence="6 7" key="1">
    <citation type="journal article" date="2013" name="PLoS Genet.">
        <title>Comparative genome structure, secondary metabolite, and effector coding capacity across Cochliobolus pathogens.</title>
        <authorList>
            <person name="Condon B.J."/>
            <person name="Leng Y."/>
            <person name="Wu D."/>
            <person name="Bushley K.E."/>
            <person name="Ohm R.A."/>
            <person name="Otillar R."/>
            <person name="Martin J."/>
            <person name="Schackwitz W."/>
            <person name="Grimwood J."/>
            <person name="MohdZainudin N."/>
            <person name="Xue C."/>
            <person name="Wang R."/>
            <person name="Manning V.A."/>
            <person name="Dhillon B."/>
            <person name="Tu Z.J."/>
            <person name="Steffenson B.J."/>
            <person name="Salamov A."/>
            <person name="Sun H."/>
            <person name="Lowry S."/>
            <person name="LaButti K."/>
            <person name="Han J."/>
            <person name="Copeland A."/>
            <person name="Lindquist E."/>
            <person name="Barry K."/>
            <person name="Schmutz J."/>
            <person name="Baker S.E."/>
            <person name="Ciuffetti L.M."/>
            <person name="Grigoriev I.V."/>
            <person name="Zhong S."/>
            <person name="Turgeon B.G."/>
        </authorList>
    </citation>
    <scope>NUCLEOTIDE SEQUENCE [LARGE SCALE GENOMIC DNA]</scope>
    <source>
        <strain evidence="6 7">26-R-13</strain>
    </source>
</reference>
<evidence type="ECO:0000256" key="1">
    <source>
        <dbReference type="ARBA" id="ARBA00001554"/>
    </source>
</evidence>
<dbReference type="Gene3D" id="3.30.1360.20">
    <property type="entry name" value="Transcriptional coactivator/pterin dehydratase"/>
    <property type="match status" value="1"/>
</dbReference>
<dbReference type="GO" id="GO:0008124">
    <property type="term" value="F:4-alpha-hydroxytetrahydrobiopterin dehydratase activity"/>
    <property type="evidence" value="ECO:0007669"/>
    <property type="project" value="UniProtKB-EC"/>
</dbReference>
<evidence type="ECO:0000313" key="6">
    <source>
        <dbReference type="EMBL" id="EUC31098.1"/>
    </source>
</evidence>
<dbReference type="GeneID" id="19142522"/>
<dbReference type="Proteomes" id="UP000053841">
    <property type="component" value="Unassembled WGS sequence"/>
</dbReference>
<dbReference type="InterPro" id="IPR001533">
    <property type="entry name" value="Pterin_deHydtase"/>
</dbReference>
<dbReference type="Pfam" id="PF01329">
    <property type="entry name" value="Pterin_4a"/>
    <property type="match status" value="1"/>
</dbReference>
<evidence type="ECO:0000256" key="2">
    <source>
        <dbReference type="ARBA" id="ARBA00006472"/>
    </source>
</evidence>
<evidence type="ECO:0000256" key="5">
    <source>
        <dbReference type="ARBA" id="ARBA00030497"/>
    </source>
</evidence>
<dbReference type="GO" id="GO:0006729">
    <property type="term" value="P:tetrahydrobiopterin biosynthetic process"/>
    <property type="evidence" value="ECO:0007669"/>
    <property type="project" value="InterPro"/>
</dbReference>
<comment type="similarity">
    <text evidence="2">Belongs to the pterin-4-alpha-carbinolamine dehydratase family.</text>
</comment>
<gene>
    <name evidence="6" type="ORF">COCCADRAFT_102257</name>
</gene>
<evidence type="ECO:0000313" key="7">
    <source>
        <dbReference type="Proteomes" id="UP000053841"/>
    </source>
</evidence>
<organism evidence="6 7">
    <name type="scientific">Cochliobolus carbonum (strain 26-R-13)</name>
    <name type="common">Maize leaf spot fungus</name>
    <name type="synonym">Bipolaris zeicola</name>
    <dbReference type="NCBI Taxonomy" id="930089"/>
    <lineage>
        <taxon>Eukaryota</taxon>
        <taxon>Fungi</taxon>
        <taxon>Dikarya</taxon>
        <taxon>Ascomycota</taxon>
        <taxon>Pezizomycotina</taxon>
        <taxon>Dothideomycetes</taxon>
        <taxon>Pleosporomycetidae</taxon>
        <taxon>Pleosporales</taxon>
        <taxon>Pleosporineae</taxon>
        <taxon>Pleosporaceae</taxon>
        <taxon>Bipolaris</taxon>
    </lineage>
</organism>
<dbReference type="HOGENOM" id="CLU_1383942_0_0_1"/>
<dbReference type="AlphaFoldDB" id="W6XZC3"/>
<dbReference type="OrthoDB" id="277398at2759"/>
<dbReference type="InterPro" id="IPR036428">
    <property type="entry name" value="PCD_sf"/>
</dbReference>
<name>W6XZC3_COCC2</name>
<evidence type="ECO:0000256" key="4">
    <source>
        <dbReference type="ARBA" id="ARBA00023239"/>
    </source>
</evidence>
<dbReference type="EC" id="4.2.1.96" evidence="3"/>
<sequence length="197" mass="22127">MAPSARPVRAVPSLLTNTTPWRAFPHTPLTLSNPKAKYCSSLRLPLPYPPLLSHIRSRRTITSLLLLPAQGTALLPRATYSSHARPPPPSPHDIIFSADQPADLPHRALKLFPDWQLTGSRKGVVRQFTFSSFTKAWRFMSLIADECKAKNHHPSWSNLYNRVTIEWTTHSPNGLSTKDVEMAEFCNQKAVEIGLKQ</sequence>
<comment type="catalytic activity">
    <reaction evidence="1">
        <text>(4aS,6R)-4a-hydroxy-L-erythro-5,6,7,8-tetrahydrobiopterin = (6R)-L-erythro-6,7-dihydrobiopterin + H2O</text>
        <dbReference type="Rhea" id="RHEA:11920"/>
        <dbReference type="ChEBI" id="CHEBI:15377"/>
        <dbReference type="ChEBI" id="CHEBI:15642"/>
        <dbReference type="ChEBI" id="CHEBI:43120"/>
        <dbReference type="EC" id="4.2.1.96"/>
    </reaction>
</comment>
<dbReference type="KEGG" id="bze:COCCADRAFT_102257"/>
<proteinExistence type="inferred from homology"/>
<dbReference type="RefSeq" id="XP_007714625.1">
    <property type="nucleotide sequence ID" value="XM_007716435.1"/>
</dbReference>
<protein>
    <recommendedName>
        <fullName evidence="3">4a-hydroxytetrahydrobiopterin dehydratase</fullName>
        <ecNumber evidence="3">4.2.1.96</ecNumber>
    </recommendedName>
    <alternativeName>
        <fullName evidence="5">4-alpha-hydroxy-tetrahydropterin dehydratase</fullName>
    </alternativeName>
</protein>
<dbReference type="EMBL" id="KI964676">
    <property type="protein sequence ID" value="EUC31098.1"/>
    <property type="molecule type" value="Genomic_DNA"/>
</dbReference>
<accession>W6XZC3</accession>
<dbReference type="eggNOG" id="KOG4073">
    <property type="taxonomic scope" value="Eukaryota"/>
</dbReference>
<keyword evidence="7" id="KW-1185">Reference proteome</keyword>
<dbReference type="PANTHER" id="PTHR12599">
    <property type="entry name" value="PTERIN-4-ALPHA-CARBINOLAMINE DEHYDRATASE"/>
    <property type="match status" value="1"/>
</dbReference>
<keyword evidence="4" id="KW-0456">Lyase</keyword>
<dbReference type="PANTHER" id="PTHR12599:SF0">
    <property type="entry name" value="PTERIN-4-ALPHA-CARBINOLAMINE DEHYDRATASE"/>
    <property type="match status" value="1"/>
</dbReference>
<evidence type="ECO:0000256" key="3">
    <source>
        <dbReference type="ARBA" id="ARBA00013252"/>
    </source>
</evidence>
<dbReference type="SUPFAM" id="SSF55248">
    <property type="entry name" value="PCD-like"/>
    <property type="match status" value="1"/>
</dbReference>
<dbReference type="STRING" id="930089.W6XZC3"/>